<evidence type="ECO:0000313" key="4">
    <source>
        <dbReference type="Proteomes" id="UP000320333"/>
    </source>
</evidence>
<dbReference type="InterPro" id="IPR036291">
    <property type="entry name" value="NAD(P)-bd_dom_sf"/>
</dbReference>
<keyword evidence="4" id="KW-1185">Reference proteome</keyword>
<dbReference type="EMBL" id="QEAP01000241">
    <property type="protein sequence ID" value="TPX71676.1"/>
    <property type="molecule type" value="Genomic_DNA"/>
</dbReference>
<dbReference type="Gene3D" id="3.40.50.720">
    <property type="entry name" value="NAD(P)-binding Rossmann-like Domain"/>
    <property type="match status" value="1"/>
</dbReference>
<dbReference type="SUPFAM" id="SSF51735">
    <property type="entry name" value="NAD(P)-binding Rossmann-fold domains"/>
    <property type="match status" value="1"/>
</dbReference>
<reference evidence="3 4" key="1">
    <citation type="journal article" date="2019" name="Sci. Rep.">
        <title>Comparative genomics of chytrid fungi reveal insights into the obligate biotrophic and pathogenic lifestyle of Synchytrium endobioticum.</title>
        <authorList>
            <person name="van de Vossenberg B.T.L.H."/>
            <person name="Warris S."/>
            <person name="Nguyen H.D.T."/>
            <person name="van Gent-Pelzer M.P.E."/>
            <person name="Joly D.L."/>
            <person name="van de Geest H.C."/>
            <person name="Bonants P.J.M."/>
            <person name="Smith D.S."/>
            <person name="Levesque C.A."/>
            <person name="van der Lee T.A.J."/>
        </authorList>
    </citation>
    <scope>NUCLEOTIDE SEQUENCE [LARGE SCALE GENOMIC DNA]</scope>
    <source>
        <strain evidence="3 4">CBS 675.73</strain>
    </source>
</reference>
<evidence type="ECO:0000256" key="1">
    <source>
        <dbReference type="ARBA" id="ARBA00006484"/>
    </source>
</evidence>
<proteinExistence type="inferred from homology"/>
<comment type="similarity">
    <text evidence="1">Belongs to the short-chain dehydrogenases/reductases (SDR) family.</text>
</comment>
<comment type="caution">
    <text evidence="3">The sequence shown here is derived from an EMBL/GenBank/DDBJ whole genome shotgun (WGS) entry which is preliminary data.</text>
</comment>
<dbReference type="AlphaFoldDB" id="A0A507F8H0"/>
<evidence type="ECO:0000313" key="3">
    <source>
        <dbReference type="EMBL" id="TPX71676.1"/>
    </source>
</evidence>
<sequence length="310" mass="33475">MAALGARTTAEEVAQLYGTDLPSKTVIVTGANGGLGRECARVLSKHGARVILACRNVKAATEAAAAFVEETPTANVHVMKLDISDFASVRAFASEFTAKGWPLHLLINNAAIMALPERTLSPEGNELQFQTNHLGHFLLTNLLVPTLIASAPSRVVSVSSIGHKRQGISFDDLSFEKGYNKWNAYGQAKTANILFAMHLNKLLSSKGVEAFSLHPGGILTDLQEHLPREEQIAMGWMTPEGVLHPIFKSIPEGTSTHLVAALSPDMTGKGGAYLEDCQIVPTGTEESRDPVAAEKLWFVSEEKVGQQFRY</sequence>
<gene>
    <name evidence="3" type="ORF">CcCBS67573_g06066</name>
</gene>
<dbReference type="Pfam" id="PF00106">
    <property type="entry name" value="adh_short"/>
    <property type="match status" value="1"/>
</dbReference>
<organism evidence="3 4">
    <name type="scientific">Chytriomyces confervae</name>
    <dbReference type="NCBI Taxonomy" id="246404"/>
    <lineage>
        <taxon>Eukaryota</taxon>
        <taxon>Fungi</taxon>
        <taxon>Fungi incertae sedis</taxon>
        <taxon>Chytridiomycota</taxon>
        <taxon>Chytridiomycota incertae sedis</taxon>
        <taxon>Chytridiomycetes</taxon>
        <taxon>Chytridiales</taxon>
        <taxon>Chytriomycetaceae</taxon>
        <taxon>Chytriomyces</taxon>
    </lineage>
</organism>
<dbReference type="Proteomes" id="UP000320333">
    <property type="component" value="Unassembled WGS sequence"/>
</dbReference>
<dbReference type="STRING" id="246404.A0A507F8H0"/>
<dbReference type="PANTHER" id="PTHR24320">
    <property type="entry name" value="RETINOL DEHYDROGENASE"/>
    <property type="match status" value="1"/>
</dbReference>
<dbReference type="InterPro" id="IPR002347">
    <property type="entry name" value="SDR_fam"/>
</dbReference>
<evidence type="ECO:0000256" key="2">
    <source>
        <dbReference type="ARBA" id="ARBA00023002"/>
    </source>
</evidence>
<keyword evidence="2" id="KW-0560">Oxidoreductase</keyword>
<dbReference type="CDD" id="cd05327">
    <property type="entry name" value="retinol-DH_like_SDR_c_like"/>
    <property type="match status" value="1"/>
</dbReference>
<protein>
    <submittedName>
        <fullName evidence="3">Uncharacterized protein</fullName>
    </submittedName>
</protein>
<dbReference type="OrthoDB" id="191139at2759"/>
<name>A0A507F8H0_9FUNG</name>
<dbReference type="PANTHER" id="PTHR24320:SF148">
    <property type="entry name" value="NAD(P)-BINDING ROSSMANN-FOLD SUPERFAMILY PROTEIN"/>
    <property type="match status" value="1"/>
</dbReference>
<dbReference type="PRINTS" id="PR00081">
    <property type="entry name" value="GDHRDH"/>
</dbReference>
<accession>A0A507F8H0</accession>
<dbReference type="GO" id="GO:0016491">
    <property type="term" value="F:oxidoreductase activity"/>
    <property type="evidence" value="ECO:0007669"/>
    <property type="project" value="UniProtKB-KW"/>
</dbReference>